<name>A0AA85C255_9TREM</name>
<dbReference type="WBParaSite" id="SMTH1_94070.2">
    <property type="protein sequence ID" value="SMTH1_94070.2"/>
    <property type="gene ID" value="SMTH1_94070"/>
</dbReference>
<dbReference type="GO" id="GO:0005524">
    <property type="term" value="F:ATP binding"/>
    <property type="evidence" value="ECO:0007669"/>
    <property type="project" value="UniProtKB-KW"/>
</dbReference>
<evidence type="ECO:0000256" key="6">
    <source>
        <dbReference type="ARBA" id="ARBA00022840"/>
    </source>
</evidence>
<protein>
    <recommendedName>
        <fullName evidence="10">Dynein light intermediate chain</fullName>
    </recommendedName>
</protein>
<feature type="compositionally biased region" description="Low complexity" evidence="11">
    <location>
        <begin position="168"/>
        <end position="178"/>
    </location>
</feature>
<comment type="function">
    <text evidence="10">Acts as one of several non-catalytic accessory components of the cytoplasmic dynein 1 complex that are thought to be involved in linking dynein to cargos and to adapter proteins that regulate dynein function. Cytoplasmic dynein 1 acts as a motor for the intracellular retrograde motility of vesicles and organelles along microtubules. May play a role in binding dynein to membranous organelles or chromosomes.</text>
</comment>
<keyword evidence="5 10" id="KW-0547">Nucleotide-binding</keyword>
<comment type="subcellular location">
    <subcellularLocation>
        <location evidence="1 10">Cytoplasm</location>
        <location evidence="1 10">Cytoskeleton</location>
    </subcellularLocation>
</comment>
<feature type="compositionally biased region" description="Low complexity" evidence="11">
    <location>
        <begin position="151"/>
        <end position="161"/>
    </location>
</feature>
<evidence type="ECO:0000256" key="5">
    <source>
        <dbReference type="ARBA" id="ARBA00022741"/>
    </source>
</evidence>
<keyword evidence="2 10" id="KW-0813">Transport</keyword>
<feature type="region of interest" description="Disordered" evidence="11">
    <location>
        <begin position="151"/>
        <end position="178"/>
    </location>
</feature>
<proteinExistence type="inferred from homology"/>
<evidence type="ECO:0000256" key="1">
    <source>
        <dbReference type="ARBA" id="ARBA00004245"/>
    </source>
</evidence>
<keyword evidence="4 10" id="KW-0493">Microtubule</keyword>
<dbReference type="PANTHER" id="PTHR12688">
    <property type="entry name" value="DYNEIN LIGHT INTERMEDIATE CHAIN"/>
    <property type="match status" value="1"/>
</dbReference>
<evidence type="ECO:0000256" key="11">
    <source>
        <dbReference type="SAM" id="MobiDB-lite"/>
    </source>
</evidence>
<comment type="similarity">
    <text evidence="10">Belongs to the dynein light intermediate chain family.</text>
</comment>
<dbReference type="GO" id="GO:0005874">
    <property type="term" value="C:microtubule"/>
    <property type="evidence" value="ECO:0007669"/>
    <property type="project" value="UniProtKB-KW"/>
</dbReference>
<dbReference type="GO" id="GO:0007018">
    <property type="term" value="P:microtubule-based movement"/>
    <property type="evidence" value="ECO:0007669"/>
    <property type="project" value="InterPro"/>
</dbReference>
<evidence type="ECO:0000313" key="13">
    <source>
        <dbReference type="WBParaSite" id="SMTH1_94070.2"/>
    </source>
</evidence>
<accession>A0AA85C255</accession>
<dbReference type="GO" id="GO:0000226">
    <property type="term" value="P:microtubule cytoskeleton organization"/>
    <property type="evidence" value="ECO:0007669"/>
    <property type="project" value="TreeGrafter"/>
</dbReference>
<dbReference type="GO" id="GO:0005868">
    <property type="term" value="C:cytoplasmic dynein complex"/>
    <property type="evidence" value="ECO:0007669"/>
    <property type="project" value="UniProtKB-UniRule"/>
</dbReference>
<evidence type="ECO:0000256" key="8">
    <source>
        <dbReference type="ARBA" id="ARBA00023175"/>
    </source>
</evidence>
<keyword evidence="7 10" id="KW-0243">Dynein</keyword>
<evidence type="ECO:0000313" key="12">
    <source>
        <dbReference type="Proteomes" id="UP000050791"/>
    </source>
</evidence>
<evidence type="ECO:0000256" key="3">
    <source>
        <dbReference type="ARBA" id="ARBA00022490"/>
    </source>
</evidence>
<feature type="region of interest" description="Disordered" evidence="11">
    <location>
        <begin position="373"/>
        <end position="396"/>
    </location>
</feature>
<dbReference type="Pfam" id="PF05783">
    <property type="entry name" value="DLIC"/>
    <property type="match status" value="2"/>
</dbReference>
<dbReference type="PANTHER" id="PTHR12688:SF0">
    <property type="entry name" value="DYNEIN LIGHT INTERMEDIATE CHAIN"/>
    <property type="match status" value="1"/>
</dbReference>
<evidence type="ECO:0000256" key="2">
    <source>
        <dbReference type="ARBA" id="ARBA00022448"/>
    </source>
</evidence>
<evidence type="ECO:0000256" key="9">
    <source>
        <dbReference type="ARBA" id="ARBA00023212"/>
    </source>
</evidence>
<feature type="compositionally biased region" description="Low complexity" evidence="11">
    <location>
        <begin position="373"/>
        <end position="391"/>
    </location>
</feature>
<keyword evidence="8 10" id="KW-0505">Motor protein</keyword>
<keyword evidence="9 10" id="KW-0206">Cytoskeleton</keyword>
<organism evidence="12 13">
    <name type="scientific">Schistosoma mattheei</name>
    <dbReference type="NCBI Taxonomy" id="31246"/>
    <lineage>
        <taxon>Eukaryota</taxon>
        <taxon>Metazoa</taxon>
        <taxon>Spiralia</taxon>
        <taxon>Lophotrochozoa</taxon>
        <taxon>Platyhelminthes</taxon>
        <taxon>Trematoda</taxon>
        <taxon>Digenea</taxon>
        <taxon>Strigeidida</taxon>
        <taxon>Schistosomatoidea</taxon>
        <taxon>Schistosomatidae</taxon>
        <taxon>Schistosoma</taxon>
    </lineage>
</organism>
<sequence length="472" mass="53288">MRDTAEDSKQNLWVSLLDEVQSNRRNAYGTLESPDKPQLIIFGNESTDKTRIIECINSNTDIQCGIGLDYQFLNLHEDGSEVVYNFKMFTDSSIVKDDGTKSSMNLRHQLSLQSQNIVKDQFENTKWSYSPLHPKPIDSSTVISYSLQPNQSVQNDEQQQNDQDDQSNENSVEQQQQQQQQSNKWLKKFITEGVMNKLLPIPIMIVVTKTDMTDILEKEFGFTDEKFDYILYHLRKLCLEYGAALIYLSIKEDINTNTLVNYIKHRLFDLPLKSSAMLVDPKAIFIPAGWDSLHRLELFKKNLSSNLIDCNYNQIITKPSKLRRKTSCVTKTGGIDTNPSEEVNILQTVEDDQHFLKRMQTILANMPMSTVTSSLPGSLSGTTTSISSTISNQTRETPLLTESLSSNLPNQPKPGSTSDKEAVLSSFFNSLLSRKSLTESNPTKPIQSTMGMTSNKINTLNTSSTQDSDTKS</sequence>
<comment type="subunit">
    <text evidence="10">Homodimer. The cytoplasmic dynein 1 complex consists of two catalytic heavy chains (HCs) and a number of non-catalytic subunits presented by intermediate chains (ICs).</text>
</comment>
<dbReference type="InterPro" id="IPR022780">
    <property type="entry name" value="Dynein_light_int_chain"/>
</dbReference>
<keyword evidence="6 10" id="KW-0067">ATP-binding</keyword>
<feature type="region of interest" description="Disordered" evidence="11">
    <location>
        <begin position="436"/>
        <end position="472"/>
    </location>
</feature>
<evidence type="ECO:0000256" key="4">
    <source>
        <dbReference type="ARBA" id="ARBA00022701"/>
    </source>
</evidence>
<dbReference type="GO" id="GO:0005813">
    <property type="term" value="C:centrosome"/>
    <property type="evidence" value="ECO:0007669"/>
    <property type="project" value="TreeGrafter"/>
</dbReference>
<evidence type="ECO:0000256" key="7">
    <source>
        <dbReference type="ARBA" id="ARBA00023017"/>
    </source>
</evidence>
<dbReference type="Proteomes" id="UP000050791">
    <property type="component" value="Unassembled WGS sequence"/>
</dbReference>
<dbReference type="AlphaFoldDB" id="A0AA85C255"/>
<keyword evidence="3 10" id="KW-0963">Cytoplasm</keyword>
<reference evidence="13" key="1">
    <citation type="submission" date="2023-11" db="UniProtKB">
        <authorList>
            <consortium name="WormBaseParasite"/>
        </authorList>
    </citation>
    <scope>IDENTIFICATION</scope>
</reference>
<dbReference type="InterPro" id="IPR008467">
    <property type="entry name" value="Dynein1_light_intermed_chain"/>
</dbReference>
<dbReference type="GO" id="GO:0045504">
    <property type="term" value="F:dynein heavy chain binding"/>
    <property type="evidence" value="ECO:0007669"/>
    <property type="project" value="TreeGrafter"/>
</dbReference>
<evidence type="ECO:0000256" key="10">
    <source>
        <dbReference type="RuleBase" id="RU366047"/>
    </source>
</evidence>